<dbReference type="Gene3D" id="6.10.140.240">
    <property type="match status" value="1"/>
</dbReference>
<comment type="subcellular location">
    <subcellularLocation>
        <location evidence="1 13 14">Cytoplasm</location>
    </subcellularLocation>
</comment>
<dbReference type="HAMAP" id="MF_00204">
    <property type="entry name" value="UvrB"/>
    <property type="match status" value="1"/>
</dbReference>
<accession>A0ABV9LWF6</accession>
<dbReference type="Gene3D" id="4.10.860.10">
    <property type="entry name" value="UVR domain"/>
    <property type="match status" value="1"/>
</dbReference>
<dbReference type="SUPFAM" id="SSF46600">
    <property type="entry name" value="C-terminal UvrC-binding domain of UvrB"/>
    <property type="match status" value="1"/>
</dbReference>
<keyword evidence="4 13" id="KW-0547">Nucleotide-binding</keyword>
<evidence type="ECO:0000256" key="3">
    <source>
        <dbReference type="ARBA" id="ARBA00022490"/>
    </source>
</evidence>
<evidence type="ECO:0000256" key="2">
    <source>
        <dbReference type="ARBA" id="ARBA00008533"/>
    </source>
</evidence>
<dbReference type="SUPFAM" id="SSF52540">
    <property type="entry name" value="P-loop containing nucleoside triphosphate hydrolases"/>
    <property type="match status" value="2"/>
</dbReference>
<keyword evidence="3 13" id="KW-0963">Cytoplasm</keyword>
<comment type="similarity">
    <text evidence="2 13 14">Belongs to the UvrB family.</text>
</comment>
<dbReference type="CDD" id="cd17916">
    <property type="entry name" value="DEXHc_UvrB"/>
    <property type="match status" value="1"/>
</dbReference>
<sequence length="672" mass="76278">MSKGFDLVSKYSPAGDQPNAIASLVDGLESGLATQTLLGVTGSGKTFTMANVISQVQRPTLILAHNKTLAAQLYGEMKDFFPNNAVEYFVSYYDYYQPEAYVPSTDTFIEKDASINDHIEQMRLSATKALMERRDVVIIASVSAIYGLGDPKSYMKMLLHLRKGDLMDQRDILRRLAELQYKRNDIAFERGTFRVRGDVIDIFPADSEKQAVRVQLFDEEIEQISLFDPLTGVVDKNVIRTTVFPKTHYVTPREKIVDAIEFIKTELKERQKQLKDNHKLLEEQRISQRTQFDIEMMLELGYCSGIENYSRYLSGRAPGEPPPTLLDYFPADGLLFIDESHVTVSQIGAMYKGDRSRKETLVEYGFRLPSALDNRPLKFDEFERISPQTIYVSATPGNYELEKSGGDVIEQVVRPTGLLDPEIEVRPVATQVDDVLSEIHKRVAVNERVLITTLTKRMSEDLTEYLNEHGVRVRYLHSDIDTVERIEIIRDLRIGKFDVLVGINLLREGLDMPEVSLVAILDADKEGFLRAEKSLIQTIGRAARHLNGHAILYGDTITKSMRKAIDETDRRREKQRAYNLENGIVPQQLNKPITDIMDLGDSSAHPASGKIKLKKMGDKQKAQKAMSVTDMMAQITQLEKRMFEHARDLEFEKAASLRDEVETLRAEVVKLS</sequence>
<evidence type="ECO:0000313" key="19">
    <source>
        <dbReference type="Proteomes" id="UP001595897"/>
    </source>
</evidence>
<dbReference type="InterPro" id="IPR001650">
    <property type="entry name" value="Helicase_C-like"/>
</dbReference>
<keyword evidence="10 13" id="KW-0742">SOS response</keyword>
<evidence type="ECO:0000256" key="4">
    <source>
        <dbReference type="ARBA" id="ARBA00022741"/>
    </source>
</evidence>
<proteinExistence type="inferred from homology"/>
<evidence type="ECO:0000256" key="8">
    <source>
        <dbReference type="ARBA" id="ARBA00022881"/>
    </source>
</evidence>
<evidence type="ECO:0000256" key="6">
    <source>
        <dbReference type="ARBA" id="ARBA00022769"/>
    </source>
</evidence>
<gene>
    <name evidence="13 18" type="primary">uvrB</name>
    <name evidence="18" type="ORF">ACFO4O_06395</name>
</gene>
<comment type="domain">
    <text evidence="13">The beta-hairpin motif is involved in DNA binding.</text>
</comment>
<dbReference type="InterPro" id="IPR004807">
    <property type="entry name" value="UvrB"/>
</dbReference>
<dbReference type="InterPro" id="IPR036876">
    <property type="entry name" value="UVR_dom_sf"/>
</dbReference>
<dbReference type="SMART" id="SM00487">
    <property type="entry name" value="DEXDc"/>
    <property type="match status" value="1"/>
</dbReference>
<keyword evidence="9 13" id="KW-0234">DNA repair</keyword>
<dbReference type="InterPro" id="IPR006935">
    <property type="entry name" value="Helicase/UvrB_N"/>
</dbReference>
<dbReference type="EMBL" id="JBHSGU010000002">
    <property type="protein sequence ID" value="MFC4699783.1"/>
    <property type="molecule type" value="Genomic_DNA"/>
</dbReference>
<dbReference type="InterPro" id="IPR041471">
    <property type="entry name" value="UvrB_inter"/>
</dbReference>
<dbReference type="InterPro" id="IPR024759">
    <property type="entry name" value="UvrB_YAD/RRR_dom"/>
</dbReference>
<feature type="short sequence motif" description="Beta-hairpin" evidence="13">
    <location>
        <begin position="92"/>
        <end position="115"/>
    </location>
</feature>
<keyword evidence="7 13" id="KW-0067">ATP-binding</keyword>
<evidence type="ECO:0000256" key="9">
    <source>
        <dbReference type="ARBA" id="ARBA00023204"/>
    </source>
</evidence>
<dbReference type="Pfam" id="PF02151">
    <property type="entry name" value="UVR"/>
    <property type="match status" value="1"/>
</dbReference>
<evidence type="ECO:0000256" key="11">
    <source>
        <dbReference type="ARBA" id="ARBA00026033"/>
    </source>
</evidence>
<dbReference type="Proteomes" id="UP001595897">
    <property type="component" value="Unassembled WGS sequence"/>
</dbReference>
<comment type="subunit">
    <text evidence="11 13 14">Forms a heterotetramer with UvrA during the search for lesions. Interacts with UvrC in an incision complex.</text>
</comment>
<dbReference type="GO" id="GO:0016787">
    <property type="term" value="F:hydrolase activity"/>
    <property type="evidence" value="ECO:0007669"/>
    <property type="project" value="UniProtKB-KW"/>
</dbReference>
<dbReference type="InterPro" id="IPR027417">
    <property type="entry name" value="P-loop_NTPase"/>
</dbReference>
<feature type="domain" description="UVR" evidence="15">
    <location>
        <begin position="632"/>
        <end position="667"/>
    </location>
</feature>
<dbReference type="Pfam" id="PF17757">
    <property type="entry name" value="UvrB_inter"/>
    <property type="match status" value="1"/>
</dbReference>
<keyword evidence="5 13" id="KW-0227">DNA damage</keyword>
<feature type="domain" description="Helicase ATP-binding" evidence="16">
    <location>
        <begin position="26"/>
        <end position="159"/>
    </location>
</feature>
<feature type="domain" description="Helicase C-terminal" evidence="17">
    <location>
        <begin position="431"/>
        <end position="593"/>
    </location>
</feature>
<organism evidence="18 19">
    <name type="scientific">Glaciecola siphonariae</name>
    <dbReference type="NCBI Taxonomy" id="521012"/>
    <lineage>
        <taxon>Bacteria</taxon>
        <taxon>Pseudomonadati</taxon>
        <taxon>Pseudomonadota</taxon>
        <taxon>Gammaproteobacteria</taxon>
        <taxon>Alteromonadales</taxon>
        <taxon>Alteromonadaceae</taxon>
        <taxon>Glaciecola</taxon>
    </lineage>
</organism>
<evidence type="ECO:0000256" key="14">
    <source>
        <dbReference type="RuleBase" id="RU003587"/>
    </source>
</evidence>
<evidence type="ECO:0000256" key="5">
    <source>
        <dbReference type="ARBA" id="ARBA00022763"/>
    </source>
</evidence>
<evidence type="ECO:0000313" key="18">
    <source>
        <dbReference type="EMBL" id="MFC4699783.1"/>
    </source>
</evidence>
<comment type="function">
    <text evidence="13">The UvrABC repair system catalyzes the recognition and processing of DNA lesions. A damage recognition complex composed of 2 UvrA and 2 UvrB subunits scans DNA for abnormalities. Upon binding of the UvrA(2)B(2) complex to a putative damaged site, the DNA wraps around one UvrB monomer. DNA wrap is dependent on ATP binding by UvrB and probably causes local melting of the DNA helix, facilitating insertion of UvrB beta-hairpin between the DNA strands. Then UvrB probes one DNA strand for the presence of a lesion. If a lesion is found the UvrA subunits dissociate and the UvrB-DNA preincision complex is formed. This complex is subsequently bound by UvrC and the second UvrB is released. If no lesion is found, the DNA wraps around the other UvrB subunit that will check the other stand for damage.</text>
</comment>
<dbReference type="Gene3D" id="3.40.50.300">
    <property type="entry name" value="P-loop containing nucleotide triphosphate hydrolases"/>
    <property type="match status" value="3"/>
</dbReference>
<dbReference type="SMART" id="SM00490">
    <property type="entry name" value="HELICc"/>
    <property type="match status" value="1"/>
</dbReference>
<evidence type="ECO:0000259" key="17">
    <source>
        <dbReference type="PROSITE" id="PS51194"/>
    </source>
</evidence>
<evidence type="ECO:0000259" key="15">
    <source>
        <dbReference type="PROSITE" id="PS50151"/>
    </source>
</evidence>
<evidence type="ECO:0000259" key="16">
    <source>
        <dbReference type="PROSITE" id="PS51192"/>
    </source>
</evidence>
<dbReference type="PROSITE" id="PS50151">
    <property type="entry name" value="UVR"/>
    <property type="match status" value="1"/>
</dbReference>
<keyword evidence="18" id="KW-0378">Hydrolase</keyword>
<evidence type="ECO:0000256" key="12">
    <source>
        <dbReference type="ARBA" id="ARBA00029504"/>
    </source>
</evidence>
<keyword evidence="6 13" id="KW-0228">DNA excision</keyword>
<dbReference type="RefSeq" id="WP_382406633.1">
    <property type="nucleotide sequence ID" value="NZ_JBHSGU010000002.1"/>
</dbReference>
<evidence type="ECO:0000256" key="7">
    <source>
        <dbReference type="ARBA" id="ARBA00022840"/>
    </source>
</evidence>
<dbReference type="Pfam" id="PF12344">
    <property type="entry name" value="UvrB"/>
    <property type="match status" value="1"/>
</dbReference>
<dbReference type="Pfam" id="PF04851">
    <property type="entry name" value="ResIII"/>
    <property type="match status" value="1"/>
</dbReference>
<name>A0ABV9LWF6_9ALTE</name>
<evidence type="ECO:0000256" key="13">
    <source>
        <dbReference type="HAMAP-Rule" id="MF_00204"/>
    </source>
</evidence>
<dbReference type="CDD" id="cd18790">
    <property type="entry name" value="SF2_C_UvrB"/>
    <property type="match status" value="1"/>
</dbReference>
<dbReference type="Pfam" id="PF00271">
    <property type="entry name" value="Helicase_C"/>
    <property type="match status" value="1"/>
</dbReference>
<keyword evidence="19" id="KW-1185">Reference proteome</keyword>
<dbReference type="PROSITE" id="PS51194">
    <property type="entry name" value="HELICASE_CTER"/>
    <property type="match status" value="1"/>
</dbReference>
<dbReference type="NCBIfam" id="TIGR00631">
    <property type="entry name" value="uvrb"/>
    <property type="match status" value="1"/>
</dbReference>
<evidence type="ECO:0000256" key="1">
    <source>
        <dbReference type="ARBA" id="ARBA00004496"/>
    </source>
</evidence>
<reference evidence="19" key="1">
    <citation type="journal article" date="2019" name="Int. J. Syst. Evol. Microbiol.">
        <title>The Global Catalogue of Microorganisms (GCM) 10K type strain sequencing project: providing services to taxonomists for standard genome sequencing and annotation.</title>
        <authorList>
            <consortium name="The Broad Institute Genomics Platform"/>
            <consortium name="The Broad Institute Genome Sequencing Center for Infectious Disease"/>
            <person name="Wu L."/>
            <person name="Ma J."/>
        </authorList>
    </citation>
    <scope>NUCLEOTIDE SEQUENCE [LARGE SCALE GENOMIC DNA]</scope>
    <source>
        <strain evidence="19">KACC 12507</strain>
    </source>
</reference>
<dbReference type="PANTHER" id="PTHR24029:SF0">
    <property type="entry name" value="UVRABC SYSTEM PROTEIN B"/>
    <property type="match status" value="1"/>
</dbReference>
<keyword evidence="8 13" id="KW-0267">Excision nuclease</keyword>
<dbReference type="InterPro" id="IPR001943">
    <property type="entry name" value="UVR_dom"/>
</dbReference>
<dbReference type="PROSITE" id="PS51192">
    <property type="entry name" value="HELICASE_ATP_BIND_1"/>
    <property type="match status" value="1"/>
</dbReference>
<dbReference type="PANTHER" id="PTHR24029">
    <property type="entry name" value="UVRABC SYSTEM PROTEIN B"/>
    <property type="match status" value="1"/>
</dbReference>
<feature type="binding site" evidence="13">
    <location>
        <begin position="39"/>
        <end position="46"/>
    </location>
    <ligand>
        <name>ATP</name>
        <dbReference type="ChEBI" id="CHEBI:30616"/>
    </ligand>
</feature>
<dbReference type="InterPro" id="IPR014001">
    <property type="entry name" value="Helicase_ATP-bd"/>
</dbReference>
<dbReference type="NCBIfam" id="NF003673">
    <property type="entry name" value="PRK05298.1"/>
    <property type="match status" value="1"/>
</dbReference>
<comment type="caution">
    <text evidence="18">The sequence shown here is derived from an EMBL/GenBank/DDBJ whole genome shotgun (WGS) entry which is preliminary data.</text>
</comment>
<protein>
    <recommendedName>
        <fullName evidence="12 13">UvrABC system protein B</fullName>
        <shortName evidence="13">Protein UvrB</shortName>
    </recommendedName>
    <alternativeName>
        <fullName evidence="13">Excinuclease ABC subunit B</fullName>
    </alternativeName>
</protein>
<evidence type="ECO:0000256" key="10">
    <source>
        <dbReference type="ARBA" id="ARBA00023236"/>
    </source>
</evidence>